<keyword evidence="2" id="KW-0946">Virion</keyword>
<reference evidence="4" key="1">
    <citation type="submission" date="2020-05" db="EMBL/GenBank/DDBJ databases">
        <authorList>
            <person name="Chiriac C."/>
            <person name="Salcher M."/>
            <person name="Ghai R."/>
            <person name="Kavagutti S V."/>
        </authorList>
    </citation>
    <scope>NUCLEOTIDE SEQUENCE</scope>
</reference>
<organism evidence="4">
    <name type="scientific">uncultured Caudovirales phage</name>
    <dbReference type="NCBI Taxonomy" id="2100421"/>
    <lineage>
        <taxon>Viruses</taxon>
        <taxon>Duplodnaviria</taxon>
        <taxon>Heunggongvirae</taxon>
        <taxon>Uroviricota</taxon>
        <taxon>Caudoviricetes</taxon>
        <taxon>Peduoviridae</taxon>
        <taxon>Maltschvirus</taxon>
        <taxon>Maltschvirus maltsch</taxon>
    </lineage>
</organism>
<dbReference type="GO" id="GO:0044423">
    <property type="term" value="C:virion component"/>
    <property type="evidence" value="ECO:0007669"/>
    <property type="project" value="UniProtKB-KW"/>
</dbReference>
<dbReference type="SUPFAM" id="SSF56563">
    <property type="entry name" value="Major capsid protein gp5"/>
    <property type="match status" value="1"/>
</dbReference>
<dbReference type="EMBL" id="LR797246">
    <property type="protein sequence ID" value="CAB4196224.1"/>
    <property type="molecule type" value="Genomic_DNA"/>
</dbReference>
<protein>
    <submittedName>
        <fullName evidence="4">COG4653 Predicted phage phi-C31 gp36 major capsid-like protein</fullName>
    </submittedName>
</protein>
<dbReference type="InterPro" id="IPR054612">
    <property type="entry name" value="Phage_capsid-like_C"/>
</dbReference>
<dbReference type="NCBIfam" id="TIGR01554">
    <property type="entry name" value="major_cap_HK97"/>
    <property type="match status" value="1"/>
</dbReference>
<evidence type="ECO:0000256" key="2">
    <source>
        <dbReference type="ARBA" id="ARBA00022844"/>
    </source>
</evidence>
<evidence type="ECO:0000313" key="4">
    <source>
        <dbReference type="EMBL" id="CAB4196224.1"/>
    </source>
</evidence>
<feature type="domain" description="Phage capsid-like C-terminal" evidence="3">
    <location>
        <begin position="129"/>
        <end position="395"/>
    </location>
</feature>
<proteinExistence type="predicted"/>
<evidence type="ECO:0000256" key="1">
    <source>
        <dbReference type="ARBA" id="ARBA00004328"/>
    </source>
</evidence>
<gene>
    <name evidence="4" type="ORF">UFOVP1299_63</name>
</gene>
<comment type="subcellular location">
    <subcellularLocation>
        <location evidence="1">Virion</location>
    </subcellularLocation>
</comment>
<name>A0A6J5RW90_9CAUD</name>
<sequence length="405" mass="44106">MKSKQLREMKAKLVIDARLLSDDVPAGELMTPENNTKFDEMMARVDSYSAEITRVELLDDHESHLNQRIERKAGREGLSNDEAANKIAVDGQAFTAYLKGGMAALSEEHRAIATPRFMNAQSTGSGSAGGYTVPDSFYGQVISAELAFGGMINVAQIIDTDSGSPLQIPTDNDTSNEGAILGENVQTGAQDVSFGSVTLNAQTYSSKLVLVSNQLLQDSGFDMNSFLSGKLGERLARIVNRHCTVGTGASQPTGVVAASTLGITSASATVPTFDEIVFDLVHSVDPAYRQNATYMFNDATLKYLRKLKDGEGEYLWSTSVMEREPDTLAGKKYTINQHMASIGSTNKSVLFGDFKKYFIRRVRGVQVLRLTERYADYNQVGFLAFQRVDGQLVDAGTHPIKHLIG</sequence>
<dbReference type="Gene3D" id="3.30.2400.10">
    <property type="entry name" value="Major capsid protein gp5"/>
    <property type="match status" value="1"/>
</dbReference>
<dbReference type="Gene3D" id="3.30.2320.10">
    <property type="entry name" value="hypothetical protein PF0899 domain"/>
    <property type="match status" value="1"/>
</dbReference>
<dbReference type="Pfam" id="PF05065">
    <property type="entry name" value="Phage_capsid"/>
    <property type="match status" value="1"/>
</dbReference>
<evidence type="ECO:0000259" key="3">
    <source>
        <dbReference type="Pfam" id="PF05065"/>
    </source>
</evidence>
<dbReference type="InterPro" id="IPR024455">
    <property type="entry name" value="Phage_capsid"/>
</dbReference>
<accession>A0A6J5RW90</accession>